<dbReference type="GO" id="GO:0005654">
    <property type="term" value="C:nucleoplasm"/>
    <property type="evidence" value="ECO:0007669"/>
    <property type="project" value="TreeGrafter"/>
</dbReference>
<dbReference type="Pfam" id="PF06747">
    <property type="entry name" value="CHCH"/>
    <property type="match status" value="1"/>
</dbReference>
<feature type="domain" description="CHCH" evidence="3">
    <location>
        <begin position="174"/>
        <end position="207"/>
    </location>
</feature>
<dbReference type="InterPro" id="IPR009069">
    <property type="entry name" value="Cys_alpha_HP_mot_SF"/>
</dbReference>
<accession>A0A8C6DGJ3</accession>
<evidence type="ECO:0000256" key="2">
    <source>
        <dbReference type="SAM" id="MobiDB-lite"/>
    </source>
</evidence>
<dbReference type="AlphaFoldDB" id="A0A8C6DGJ3"/>
<dbReference type="PANTHER" id="PTHR31278">
    <property type="entry name" value="CHCHD1"/>
    <property type="match status" value="1"/>
</dbReference>
<proteinExistence type="predicted"/>
<evidence type="ECO:0000256" key="1">
    <source>
        <dbReference type="ARBA" id="ARBA00023157"/>
    </source>
</evidence>
<dbReference type="SUPFAM" id="SSF47072">
    <property type="entry name" value="Cysteine alpha-hairpin motif"/>
    <property type="match status" value="1"/>
</dbReference>
<reference evidence="4" key="2">
    <citation type="submission" date="2025-09" db="UniProtKB">
        <authorList>
            <consortium name="Ensembl"/>
        </authorList>
    </citation>
    <scope>IDENTIFICATION</scope>
</reference>
<dbReference type="InterPro" id="IPR010625">
    <property type="entry name" value="CHCH"/>
</dbReference>
<name>A0A8C6DGJ3_MOSMO</name>
<organism evidence="4 5">
    <name type="scientific">Moschus moschiferus</name>
    <name type="common">Siberian musk deer</name>
    <name type="synonym">Moschus sibiricus</name>
    <dbReference type="NCBI Taxonomy" id="68415"/>
    <lineage>
        <taxon>Eukaryota</taxon>
        <taxon>Metazoa</taxon>
        <taxon>Chordata</taxon>
        <taxon>Craniata</taxon>
        <taxon>Vertebrata</taxon>
        <taxon>Euteleostomi</taxon>
        <taxon>Mammalia</taxon>
        <taxon>Eutheria</taxon>
        <taxon>Laurasiatheria</taxon>
        <taxon>Artiodactyla</taxon>
        <taxon>Ruminantia</taxon>
        <taxon>Pecora</taxon>
        <taxon>Moschidae</taxon>
        <taxon>Moschus</taxon>
    </lineage>
</organism>
<feature type="compositionally biased region" description="Basic and acidic residues" evidence="2">
    <location>
        <begin position="81"/>
        <end position="95"/>
    </location>
</feature>
<reference evidence="4" key="1">
    <citation type="submission" date="2025-08" db="UniProtKB">
        <authorList>
            <consortium name="Ensembl"/>
        </authorList>
    </citation>
    <scope>IDENTIFICATION</scope>
</reference>
<dbReference type="GO" id="GO:0003723">
    <property type="term" value="F:RNA binding"/>
    <property type="evidence" value="ECO:0007669"/>
    <property type="project" value="TreeGrafter"/>
</dbReference>
<keyword evidence="5" id="KW-1185">Reference proteome</keyword>
<evidence type="ECO:0000313" key="5">
    <source>
        <dbReference type="Proteomes" id="UP000694544"/>
    </source>
</evidence>
<dbReference type="GO" id="GO:0032543">
    <property type="term" value="P:mitochondrial translation"/>
    <property type="evidence" value="ECO:0007669"/>
    <property type="project" value="InterPro"/>
</dbReference>
<evidence type="ECO:0000313" key="4">
    <source>
        <dbReference type="Ensembl" id="ENSMMSP00000015167.1"/>
    </source>
</evidence>
<dbReference type="PROSITE" id="PS51808">
    <property type="entry name" value="CHCH"/>
    <property type="match status" value="1"/>
</dbReference>
<dbReference type="GO" id="GO:0005761">
    <property type="term" value="C:mitochondrial ribosome"/>
    <property type="evidence" value="ECO:0007669"/>
    <property type="project" value="InterPro"/>
</dbReference>
<dbReference type="Ensembl" id="ENSMMST00000016739.1">
    <property type="protein sequence ID" value="ENSMMSP00000015167.1"/>
    <property type="gene ID" value="ENSMMSG00000011549.1"/>
</dbReference>
<evidence type="ECO:0000259" key="3">
    <source>
        <dbReference type="Pfam" id="PF06747"/>
    </source>
</evidence>
<dbReference type="PANTHER" id="PTHR31278:SF2">
    <property type="entry name" value="SMALL RIBOSOMAL SUBUNIT PROTEIN MS37"/>
    <property type="match status" value="1"/>
</dbReference>
<feature type="region of interest" description="Disordered" evidence="2">
    <location>
        <begin position="75"/>
        <end position="99"/>
    </location>
</feature>
<protein>
    <recommendedName>
        <fullName evidence="3">CHCH domain-containing protein</fullName>
    </recommendedName>
</protein>
<dbReference type="InterPro" id="IPR033620">
    <property type="entry name" value="Ribosomal_mS37_met"/>
</dbReference>
<dbReference type="Proteomes" id="UP000694544">
    <property type="component" value="Unplaced"/>
</dbReference>
<dbReference type="GeneTree" id="ENSGT00390000007683"/>
<keyword evidence="1" id="KW-1015">Disulfide bond</keyword>
<sequence>IIPKSHILIRSNPLCPCLCQSLSKADFTTRTCALSWVFLARYCPRLQGPELTKESAWTHRTAPKILLLTCTSVYTSQGPKPESRRTRQEKKEEHPAAAGGCVAAEPYRTRKGHAGSRTAPQSLPGARCSMATPSLRGRLARLGNPRKPILKPNKPLILADHVGERRREKGEATCITEMSIMMACWKQNEFRDEACKKEIRDFFDCASRAEAARKMRSIQEDLGELGSLPPKKLNKLLQRFPNKPHVS</sequence>